<evidence type="ECO:0000256" key="6">
    <source>
        <dbReference type="ARBA" id="ARBA00023242"/>
    </source>
</evidence>
<dbReference type="OrthoDB" id="2193813at2759"/>
<comment type="similarity">
    <text evidence="2">Belongs to the TAF8 family.</text>
</comment>
<evidence type="ECO:0000256" key="3">
    <source>
        <dbReference type="ARBA" id="ARBA00017307"/>
    </source>
</evidence>
<evidence type="ECO:0000259" key="9">
    <source>
        <dbReference type="Pfam" id="PF10406"/>
    </source>
</evidence>
<evidence type="ECO:0000256" key="4">
    <source>
        <dbReference type="ARBA" id="ARBA00023015"/>
    </source>
</evidence>
<comment type="caution">
    <text evidence="10">The sequence shown here is derived from an EMBL/GenBank/DDBJ whole genome shotgun (WGS) entry which is preliminary data.</text>
</comment>
<keyword evidence="5" id="KW-0804">Transcription</keyword>
<keyword evidence="4" id="KW-0805">Transcription regulation</keyword>
<dbReference type="InterPro" id="IPR006565">
    <property type="entry name" value="BTP"/>
</dbReference>
<dbReference type="GO" id="GO:0046982">
    <property type="term" value="F:protein heterodimerization activity"/>
    <property type="evidence" value="ECO:0007669"/>
    <property type="project" value="InterPro"/>
</dbReference>
<dbReference type="STRING" id="1109443.G4TBV8"/>
<evidence type="ECO:0000256" key="5">
    <source>
        <dbReference type="ARBA" id="ARBA00023163"/>
    </source>
</evidence>
<dbReference type="InParanoid" id="G4TBV8"/>
<feature type="region of interest" description="Disordered" evidence="7">
    <location>
        <begin position="300"/>
        <end position="322"/>
    </location>
</feature>
<evidence type="ECO:0000256" key="7">
    <source>
        <dbReference type="SAM" id="MobiDB-lite"/>
    </source>
</evidence>
<dbReference type="eggNOG" id="ENOG502SEJ4">
    <property type="taxonomic scope" value="Eukaryota"/>
</dbReference>
<feature type="compositionally biased region" description="Basic and acidic residues" evidence="7">
    <location>
        <begin position="306"/>
        <end position="315"/>
    </location>
</feature>
<proteinExistence type="inferred from homology"/>
<keyword evidence="6" id="KW-0539">Nucleus</keyword>
<evidence type="ECO:0000256" key="2">
    <source>
        <dbReference type="ARBA" id="ARBA00008767"/>
    </source>
</evidence>
<evidence type="ECO:0000256" key="1">
    <source>
        <dbReference type="ARBA" id="ARBA00004123"/>
    </source>
</evidence>
<feature type="compositionally biased region" description="Basic and acidic residues" evidence="7">
    <location>
        <begin position="188"/>
        <end position="198"/>
    </location>
</feature>
<dbReference type="InterPro" id="IPR019473">
    <property type="entry name" value="TFIID_su8_C"/>
</dbReference>
<feature type="domain" description="Transcription factor TFIID subunit 8 C-terminal" evidence="9">
    <location>
        <begin position="250"/>
        <end position="296"/>
    </location>
</feature>
<evidence type="ECO:0000313" key="11">
    <source>
        <dbReference type="Proteomes" id="UP000007148"/>
    </source>
</evidence>
<dbReference type="Pfam" id="PF07524">
    <property type="entry name" value="Bromo_TP"/>
    <property type="match status" value="1"/>
</dbReference>
<dbReference type="Proteomes" id="UP000007148">
    <property type="component" value="Unassembled WGS sequence"/>
</dbReference>
<dbReference type="InterPro" id="IPR037818">
    <property type="entry name" value="TAF8"/>
</dbReference>
<dbReference type="CDD" id="cd00076">
    <property type="entry name" value="HFD_SF"/>
    <property type="match status" value="1"/>
</dbReference>
<dbReference type="InterPro" id="IPR009072">
    <property type="entry name" value="Histone-fold"/>
</dbReference>
<feature type="compositionally biased region" description="Acidic residues" evidence="7">
    <location>
        <begin position="73"/>
        <end position="94"/>
    </location>
</feature>
<gene>
    <name evidence="10" type="ORF">PIIN_02648</name>
</gene>
<feature type="domain" description="Bromodomain associated" evidence="8">
    <location>
        <begin position="102"/>
        <end position="172"/>
    </location>
</feature>
<feature type="region of interest" description="Disordered" evidence="7">
    <location>
        <begin position="70"/>
        <end position="94"/>
    </location>
</feature>
<comment type="subcellular location">
    <subcellularLocation>
        <location evidence="1">Nucleus</location>
    </subcellularLocation>
</comment>
<protein>
    <recommendedName>
        <fullName evidence="3">Transcription initiation factor TFIID subunit 8</fullName>
    </recommendedName>
</protein>
<feature type="compositionally biased region" description="Basic residues" evidence="7">
    <location>
        <begin position="199"/>
        <end position="209"/>
    </location>
</feature>
<sequence>MSYPSTPSGAAPYAHPYHAHYPVYPNAGTPTGMQPPYPYMYGHGQIPPGYMPQGGHPVFGMPGAQGYYRDADDGSQDEEDEEAAMMEDEEEVDEEMPLDQQSAEKAMKHMIYTQLFLEGFDGGRESAVNRLLHETVAFMQKLYQATQEYGSAAGRSAPSAQDFVAACADLGITPEMLKPKRKPGSSNLKKDKKAEHSAGKPKRRRRKRRTNFDPRHANLIPRDLSSPEPELLPSEDMPHVPATLRSFHNVPYLPSYPPKHTYIRSPPSPPQRSSLTANLDKRMQNTAKVRAALKNLMDAADLQDEDGGKQGDGKPKFKLTQSSLVNWQDSFSTTRKRWKVSK</sequence>
<feature type="region of interest" description="Disordered" evidence="7">
    <location>
        <begin position="175"/>
        <end position="239"/>
    </location>
</feature>
<dbReference type="GO" id="GO:0006367">
    <property type="term" value="P:transcription initiation at RNA polymerase II promoter"/>
    <property type="evidence" value="ECO:0007669"/>
    <property type="project" value="TreeGrafter"/>
</dbReference>
<organism evidence="10 11">
    <name type="scientific">Serendipita indica (strain DSM 11827)</name>
    <name type="common">Root endophyte fungus</name>
    <name type="synonym">Piriformospora indica</name>
    <dbReference type="NCBI Taxonomy" id="1109443"/>
    <lineage>
        <taxon>Eukaryota</taxon>
        <taxon>Fungi</taxon>
        <taxon>Dikarya</taxon>
        <taxon>Basidiomycota</taxon>
        <taxon>Agaricomycotina</taxon>
        <taxon>Agaricomycetes</taxon>
        <taxon>Sebacinales</taxon>
        <taxon>Serendipitaceae</taxon>
        <taxon>Serendipita</taxon>
    </lineage>
</organism>
<keyword evidence="11" id="KW-1185">Reference proteome</keyword>
<reference evidence="10 11" key="1">
    <citation type="journal article" date="2011" name="PLoS Pathog.">
        <title>Endophytic Life Strategies Decoded by Genome and Transcriptome Analyses of the Mutualistic Root Symbiont Piriformospora indica.</title>
        <authorList>
            <person name="Zuccaro A."/>
            <person name="Lahrmann U."/>
            <person name="Guldener U."/>
            <person name="Langen G."/>
            <person name="Pfiffi S."/>
            <person name="Biedenkopf D."/>
            <person name="Wong P."/>
            <person name="Samans B."/>
            <person name="Grimm C."/>
            <person name="Basiewicz M."/>
            <person name="Murat C."/>
            <person name="Martin F."/>
            <person name="Kogel K.H."/>
        </authorList>
    </citation>
    <scope>NUCLEOTIDE SEQUENCE [LARGE SCALE GENOMIC DNA]</scope>
    <source>
        <strain evidence="10 11">DSM 11827</strain>
    </source>
</reference>
<dbReference type="AlphaFoldDB" id="G4TBV8"/>
<dbReference type="EMBL" id="CAFZ01000040">
    <property type="protein sequence ID" value="CCA68786.1"/>
    <property type="molecule type" value="Genomic_DNA"/>
</dbReference>
<evidence type="ECO:0000259" key="8">
    <source>
        <dbReference type="Pfam" id="PF07524"/>
    </source>
</evidence>
<accession>G4TBV8</accession>
<dbReference type="Gene3D" id="1.10.20.10">
    <property type="entry name" value="Histone, subunit A"/>
    <property type="match status" value="1"/>
</dbReference>
<name>G4TBV8_SERID</name>
<dbReference type="PANTHER" id="PTHR46469">
    <property type="entry name" value="TRANSCRIPTION INITIATION FACTOR TFIID SUBUNIT 8"/>
    <property type="match status" value="1"/>
</dbReference>
<feature type="compositionally biased region" description="Low complexity" evidence="7">
    <location>
        <begin position="224"/>
        <end position="235"/>
    </location>
</feature>
<dbReference type="PANTHER" id="PTHR46469:SF1">
    <property type="entry name" value="TRANSCRIPTION INITIATION FACTOR TFIID SUBUNIT 8"/>
    <property type="match status" value="1"/>
</dbReference>
<dbReference type="HOGENOM" id="CLU_759028_0_0_1"/>
<evidence type="ECO:0000313" key="10">
    <source>
        <dbReference type="EMBL" id="CCA68786.1"/>
    </source>
</evidence>
<dbReference type="Pfam" id="PF10406">
    <property type="entry name" value="TAF8_C"/>
    <property type="match status" value="1"/>
</dbReference>
<dbReference type="GO" id="GO:0005669">
    <property type="term" value="C:transcription factor TFIID complex"/>
    <property type="evidence" value="ECO:0007669"/>
    <property type="project" value="InterPro"/>
</dbReference>